<comment type="subcellular location">
    <subcellularLocation>
        <location evidence="1">Nucleus</location>
    </subcellularLocation>
</comment>
<proteinExistence type="predicted"/>
<feature type="non-terminal residue" evidence="6">
    <location>
        <position position="1"/>
    </location>
</feature>
<keyword evidence="7" id="KW-1185">Reference proteome</keyword>
<dbReference type="EMBL" id="SPHZ02000011">
    <property type="protein sequence ID" value="KAF0891582.1"/>
    <property type="molecule type" value="Genomic_DNA"/>
</dbReference>
<feature type="region of interest" description="Disordered" evidence="3">
    <location>
        <begin position="595"/>
        <end position="681"/>
    </location>
</feature>
<feature type="compositionally biased region" description="Polar residues" evidence="3">
    <location>
        <begin position="129"/>
        <end position="143"/>
    </location>
</feature>
<dbReference type="GO" id="GO:0005634">
    <property type="term" value="C:nucleus"/>
    <property type="evidence" value="ECO:0007669"/>
    <property type="project" value="UniProtKB-SubCell"/>
</dbReference>
<feature type="domain" description="ARC105/Med15 mediator subunit C-terminal" evidence="5">
    <location>
        <begin position="907"/>
        <end position="975"/>
    </location>
</feature>
<keyword evidence="2" id="KW-0539">Nucleus</keyword>
<dbReference type="Pfam" id="PF16987">
    <property type="entry name" value="KIX_2"/>
    <property type="match status" value="1"/>
</dbReference>
<name>A0A6G1BUS3_9ORYZ</name>
<feature type="domain" description="Mediator complex subunit 15 KIX" evidence="4">
    <location>
        <begin position="40"/>
        <end position="116"/>
    </location>
</feature>
<evidence type="ECO:0000256" key="3">
    <source>
        <dbReference type="SAM" id="MobiDB-lite"/>
    </source>
</evidence>
<feature type="region of interest" description="Disordered" evidence="3">
    <location>
        <begin position="121"/>
        <end position="162"/>
    </location>
</feature>
<dbReference type="Pfam" id="PF21539">
    <property type="entry name" value="Med15_C"/>
    <property type="match status" value="1"/>
</dbReference>
<sequence length="1008" mass="110360">RRTPSPPPPSLRSARPVELTAAAIHPLGRAMAGAAQPAAPHWMASEEPGFRRGIIHRMVTKFMGIINSQQEHHYQSLHRYAVRYEVEAAKNTTNKEAYLRYICQRVMDLEVKLRQLRKAGTVASERRPSSQQQNVCTTPQSSGRVPDQHRASAPNTQIEDNQEQTGMMTALDNFFNFSTTEVSPVATPVQPSQRPMQPQSQHQQQAKQLQPTKIAGAGYNPTTLDHQVQGLSVVGQNFQQNQVLGQNSSGTRIQLRQLAQTQQQQQEVMRMNQQYMRGNQQQNCTQINQNFRAQQAHVAKMQIGHPGVQNNQQNVGMECHPMTPPQRQVAVAQQNSPACQSPQTSEPMVSAGEVDWREEIFQKIKSCKDAYLSELLEFDRMVHVPKITQEQFRSLSGEKVQQLKRSAELKKIIARMLDLLNIQKSNVQKGLQDQFPIFLKYMRQLRVYVSKCKAQNAETKTGCQSQNCRQQPQIVNLAGNTAPFTCDASRQQKQQEQLTDAKISKMEQAIITRTPTAQQENHGYHLLGVPSPCFSPGAVQPLSTNTLEECFTPSPVTKPGVVKVVSPHVTSPSASVKSSVAKPAVVRAVSPCASVKSRLASPTGRPEAAHVASPSTSVESTLPSPTVHAASPCAPVKSTSQSPLAKPGSVQVDSPRASVTAKLQSPVGKPQTAQAASPCASVKSKVSLDVDSVTEFLLHGIVAPAAENGSNQATPTQPLVSASPLKAAHQAEDQVCNGDERMESKKPISRLIQVLSSSPEVLRSSANSLRLAIWEADRVPLPPLPCQPRDGKMKRRFDQLTSRPVSSPLSSNDESCMTFECGAFEDETSGEYTAKRQKLQNASDALLCEIKTINSKLIDTVISIADENGTDGTISPNGGGTLIKLSYSAVSLAPSLKSLSATSQRSLVIPVKIFVPVDYPRSSPMLVDNDGDDEQLRKLSDISHAVAMAFRRALCELPEPRSIEVTAMAWDDCVRRAVTEVAHLHGGGTFSSRRSQWRKSCMGRMMSL</sequence>
<dbReference type="GO" id="GO:0003713">
    <property type="term" value="F:transcription coactivator activity"/>
    <property type="evidence" value="ECO:0007669"/>
    <property type="project" value="InterPro"/>
</dbReference>
<evidence type="ECO:0000259" key="5">
    <source>
        <dbReference type="Pfam" id="PF21539"/>
    </source>
</evidence>
<dbReference type="InterPro" id="IPR044661">
    <property type="entry name" value="MED15a/b/c-like"/>
</dbReference>
<evidence type="ECO:0000313" key="7">
    <source>
        <dbReference type="Proteomes" id="UP000479710"/>
    </source>
</evidence>
<dbReference type="PANTHER" id="PTHR33137">
    <property type="entry name" value="MEDIATOR OF RNA POLYMERASE II TRANSCRIPTION SUBUNIT 15A-RELATED"/>
    <property type="match status" value="1"/>
</dbReference>
<comment type="caution">
    <text evidence="6">The sequence shown here is derived from an EMBL/GenBank/DDBJ whole genome shotgun (WGS) entry which is preliminary data.</text>
</comment>
<dbReference type="GO" id="GO:0031490">
    <property type="term" value="F:chromatin DNA binding"/>
    <property type="evidence" value="ECO:0007669"/>
    <property type="project" value="InterPro"/>
</dbReference>
<dbReference type="InterPro" id="IPR048386">
    <property type="entry name" value="Med15_C"/>
</dbReference>
<feature type="region of interest" description="Disordered" evidence="3">
    <location>
        <begin position="183"/>
        <end position="210"/>
    </location>
</feature>
<evidence type="ECO:0000259" key="4">
    <source>
        <dbReference type="Pfam" id="PF16987"/>
    </source>
</evidence>
<dbReference type="Proteomes" id="UP000479710">
    <property type="component" value="Unassembled WGS sequence"/>
</dbReference>
<organism evidence="6 7">
    <name type="scientific">Oryza meyeriana var. granulata</name>
    <dbReference type="NCBI Taxonomy" id="110450"/>
    <lineage>
        <taxon>Eukaryota</taxon>
        <taxon>Viridiplantae</taxon>
        <taxon>Streptophyta</taxon>
        <taxon>Embryophyta</taxon>
        <taxon>Tracheophyta</taxon>
        <taxon>Spermatophyta</taxon>
        <taxon>Magnoliopsida</taxon>
        <taxon>Liliopsida</taxon>
        <taxon>Poales</taxon>
        <taxon>Poaceae</taxon>
        <taxon>BOP clade</taxon>
        <taxon>Oryzoideae</taxon>
        <taxon>Oryzeae</taxon>
        <taxon>Oryzinae</taxon>
        <taxon>Oryza</taxon>
        <taxon>Oryza meyeriana</taxon>
    </lineage>
</organism>
<dbReference type="PANTHER" id="PTHR33137:SF10">
    <property type="entry name" value="EXPRESSED PROTEIN"/>
    <property type="match status" value="1"/>
</dbReference>
<dbReference type="AlphaFoldDB" id="A0A6G1BUS3"/>
<dbReference type="OrthoDB" id="1896842at2759"/>
<feature type="compositionally biased region" description="Polar residues" evidence="3">
    <location>
        <begin position="613"/>
        <end position="624"/>
    </location>
</feature>
<feature type="compositionally biased region" description="Polar residues" evidence="3">
    <location>
        <begin position="153"/>
        <end position="162"/>
    </location>
</feature>
<dbReference type="InterPro" id="IPR036546">
    <property type="entry name" value="MED15_KIX"/>
</dbReference>
<evidence type="ECO:0000256" key="1">
    <source>
        <dbReference type="ARBA" id="ARBA00004123"/>
    </source>
</evidence>
<reference evidence="6 7" key="1">
    <citation type="submission" date="2019-11" db="EMBL/GenBank/DDBJ databases">
        <title>Whole genome sequence of Oryza granulata.</title>
        <authorList>
            <person name="Li W."/>
        </authorList>
    </citation>
    <scope>NUCLEOTIDE SEQUENCE [LARGE SCALE GENOMIC DNA]</scope>
    <source>
        <strain evidence="7">cv. Menghai</strain>
        <tissue evidence="6">Leaf</tissue>
    </source>
</reference>
<evidence type="ECO:0000313" key="6">
    <source>
        <dbReference type="EMBL" id="KAF0891582.1"/>
    </source>
</evidence>
<evidence type="ECO:0000256" key="2">
    <source>
        <dbReference type="ARBA" id="ARBA00023242"/>
    </source>
</evidence>
<accession>A0A6G1BUS3</accession>
<protein>
    <submittedName>
        <fullName evidence="6">Uncharacterized protein</fullName>
    </submittedName>
</protein>
<gene>
    <name evidence="6" type="ORF">E2562_010574</name>
</gene>
<feature type="compositionally biased region" description="Low complexity" evidence="3">
    <location>
        <begin position="188"/>
        <end position="210"/>
    </location>
</feature>